<dbReference type="Proteomes" id="UP000729402">
    <property type="component" value="Unassembled WGS sequence"/>
</dbReference>
<sequence>MASWKQAATQNINRDTLGRFYSKNQRERSGTSSASGDNTSLEMESITMIEACLMCHGFIKNGHKCESSFTHMKIVIDSTESNDGTKQTAPSGFGTKHVAASGSGNRHVAVSGFGTKRHQATAACGSGTRRATVSGFSTKWHQAKAASGSDAKLDTTKEMMHSVIEKMHVLEEKIDAPIEKRLK</sequence>
<reference evidence="2" key="1">
    <citation type="journal article" date="2021" name="bioRxiv">
        <title>Whole Genome Assembly and Annotation of Northern Wild Rice, Zizania palustris L., Supports a Whole Genome Duplication in the Zizania Genus.</title>
        <authorList>
            <person name="Haas M."/>
            <person name="Kono T."/>
            <person name="Macchietto M."/>
            <person name="Millas R."/>
            <person name="McGilp L."/>
            <person name="Shao M."/>
            <person name="Duquette J."/>
            <person name="Hirsch C.N."/>
            <person name="Kimball J."/>
        </authorList>
    </citation>
    <scope>NUCLEOTIDE SEQUENCE</scope>
    <source>
        <tissue evidence="2">Fresh leaf tissue</tissue>
    </source>
</reference>
<feature type="region of interest" description="Disordered" evidence="1">
    <location>
        <begin position="15"/>
        <end position="39"/>
    </location>
</feature>
<evidence type="ECO:0000313" key="2">
    <source>
        <dbReference type="EMBL" id="KAG8083182.1"/>
    </source>
</evidence>
<dbReference type="EMBL" id="JAAALK010000085">
    <property type="protein sequence ID" value="KAG8083182.1"/>
    <property type="molecule type" value="Genomic_DNA"/>
</dbReference>
<reference evidence="2" key="2">
    <citation type="submission" date="2021-02" db="EMBL/GenBank/DDBJ databases">
        <authorList>
            <person name="Kimball J.A."/>
            <person name="Haas M.W."/>
            <person name="Macchietto M."/>
            <person name="Kono T."/>
            <person name="Duquette J."/>
            <person name="Shao M."/>
        </authorList>
    </citation>
    <scope>NUCLEOTIDE SEQUENCE</scope>
    <source>
        <tissue evidence="2">Fresh leaf tissue</tissue>
    </source>
</reference>
<keyword evidence="3" id="KW-1185">Reference proteome</keyword>
<dbReference type="AlphaFoldDB" id="A0A8J5TD25"/>
<feature type="compositionally biased region" description="Polar residues" evidence="1">
    <location>
        <begin position="30"/>
        <end position="39"/>
    </location>
</feature>
<evidence type="ECO:0000313" key="3">
    <source>
        <dbReference type="Proteomes" id="UP000729402"/>
    </source>
</evidence>
<gene>
    <name evidence="2" type="ORF">GUJ93_ZPchr0015g6649</name>
</gene>
<name>A0A8J5TD25_ZIZPA</name>
<organism evidence="2 3">
    <name type="scientific">Zizania palustris</name>
    <name type="common">Northern wild rice</name>
    <dbReference type="NCBI Taxonomy" id="103762"/>
    <lineage>
        <taxon>Eukaryota</taxon>
        <taxon>Viridiplantae</taxon>
        <taxon>Streptophyta</taxon>
        <taxon>Embryophyta</taxon>
        <taxon>Tracheophyta</taxon>
        <taxon>Spermatophyta</taxon>
        <taxon>Magnoliopsida</taxon>
        <taxon>Liliopsida</taxon>
        <taxon>Poales</taxon>
        <taxon>Poaceae</taxon>
        <taxon>BOP clade</taxon>
        <taxon>Oryzoideae</taxon>
        <taxon>Oryzeae</taxon>
        <taxon>Zizaniinae</taxon>
        <taxon>Zizania</taxon>
    </lineage>
</organism>
<accession>A0A8J5TD25</accession>
<protein>
    <submittedName>
        <fullName evidence="2">Uncharacterized protein</fullName>
    </submittedName>
</protein>
<comment type="caution">
    <text evidence="2">The sequence shown here is derived from an EMBL/GenBank/DDBJ whole genome shotgun (WGS) entry which is preliminary data.</text>
</comment>
<evidence type="ECO:0000256" key="1">
    <source>
        <dbReference type="SAM" id="MobiDB-lite"/>
    </source>
</evidence>
<proteinExistence type="predicted"/>